<feature type="compositionally biased region" description="Basic and acidic residues" evidence="1">
    <location>
        <begin position="87"/>
        <end position="97"/>
    </location>
</feature>
<reference evidence="2 3" key="1">
    <citation type="submission" date="2013-11" db="EMBL/GenBank/DDBJ databases">
        <title>Draft genome of the bovine lungworm Dictyocaulus viviparus.</title>
        <authorList>
            <person name="Mitreva M."/>
        </authorList>
    </citation>
    <scope>NUCLEOTIDE SEQUENCE [LARGE SCALE GENOMIC DNA]</scope>
    <source>
        <strain evidence="2 3">HannoverDv2000</strain>
    </source>
</reference>
<evidence type="ECO:0000313" key="3">
    <source>
        <dbReference type="Proteomes" id="UP000053766"/>
    </source>
</evidence>
<keyword evidence="3" id="KW-1185">Reference proteome</keyword>
<name>A0A0D8Y3E1_DICVI</name>
<proteinExistence type="predicted"/>
<evidence type="ECO:0000313" key="2">
    <source>
        <dbReference type="EMBL" id="KJH50544.1"/>
    </source>
</evidence>
<dbReference type="EMBL" id="KN716203">
    <property type="protein sequence ID" value="KJH50544.1"/>
    <property type="molecule type" value="Genomic_DNA"/>
</dbReference>
<gene>
    <name evidence="2" type="ORF">DICVIV_03309</name>
</gene>
<dbReference type="AlphaFoldDB" id="A0A0D8Y3E1"/>
<feature type="region of interest" description="Disordered" evidence="1">
    <location>
        <begin position="82"/>
        <end position="103"/>
    </location>
</feature>
<accession>A0A0D8Y3E1</accession>
<sequence length="251" mass="29373">MRILIKYIMHLNLNTLENMATFSDESSRKESGTAHITNKALDNMRYEGLRLPYATNEQHASYDNGRIMNKGSSGIRSFWESHVSRGQSEKKEKERQSSMKPYSFPRWRSTDALSASLVASKNVEVPTDSIIPEQRLQKMRESERIAQINKKYIHQQAELTRPMRKGKSLDSLVVQMNENPWYDRKKIRESICIQSIGNTAETRKRFESSKLEESMAQFSFQDLSFLRIHRELEGRQKNTHSTKWPLKTVIW</sequence>
<reference evidence="3" key="2">
    <citation type="journal article" date="2016" name="Sci. Rep.">
        <title>Dictyocaulus viviparus genome, variome and transcriptome elucidate lungworm biology and support future intervention.</title>
        <authorList>
            <person name="McNulty S.N."/>
            <person name="Strube C."/>
            <person name="Rosa B.A."/>
            <person name="Martin J.C."/>
            <person name="Tyagi R."/>
            <person name="Choi Y.J."/>
            <person name="Wang Q."/>
            <person name="Hallsworth Pepin K."/>
            <person name="Zhang X."/>
            <person name="Ozersky P."/>
            <person name="Wilson R.K."/>
            <person name="Sternberg P.W."/>
            <person name="Gasser R.B."/>
            <person name="Mitreva M."/>
        </authorList>
    </citation>
    <scope>NUCLEOTIDE SEQUENCE [LARGE SCALE GENOMIC DNA]</scope>
    <source>
        <strain evidence="3">HannoverDv2000</strain>
    </source>
</reference>
<evidence type="ECO:0000256" key="1">
    <source>
        <dbReference type="SAM" id="MobiDB-lite"/>
    </source>
</evidence>
<protein>
    <submittedName>
        <fullName evidence="2">Uncharacterized protein</fullName>
    </submittedName>
</protein>
<dbReference type="Proteomes" id="UP000053766">
    <property type="component" value="Unassembled WGS sequence"/>
</dbReference>
<dbReference type="STRING" id="29172.A0A0D8Y3E1"/>
<organism evidence="2 3">
    <name type="scientific">Dictyocaulus viviparus</name>
    <name type="common">Bovine lungworm</name>
    <dbReference type="NCBI Taxonomy" id="29172"/>
    <lineage>
        <taxon>Eukaryota</taxon>
        <taxon>Metazoa</taxon>
        <taxon>Ecdysozoa</taxon>
        <taxon>Nematoda</taxon>
        <taxon>Chromadorea</taxon>
        <taxon>Rhabditida</taxon>
        <taxon>Rhabditina</taxon>
        <taxon>Rhabditomorpha</taxon>
        <taxon>Strongyloidea</taxon>
        <taxon>Metastrongylidae</taxon>
        <taxon>Dictyocaulus</taxon>
    </lineage>
</organism>
<dbReference type="OrthoDB" id="5860066at2759"/>